<dbReference type="NCBIfam" id="NF040895">
    <property type="entry name" value="MFS_effux_SdrM"/>
    <property type="match status" value="1"/>
</dbReference>
<dbReference type="PANTHER" id="PTHR23501:SF191">
    <property type="entry name" value="VACUOLAR BASIC AMINO ACID TRANSPORTER 4"/>
    <property type="match status" value="1"/>
</dbReference>
<dbReference type="PRINTS" id="PR01036">
    <property type="entry name" value="TCRTETB"/>
</dbReference>
<dbReference type="PANTHER" id="PTHR23501">
    <property type="entry name" value="MAJOR FACILITATOR SUPERFAMILY"/>
    <property type="match status" value="1"/>
</dbReference>
<dbReference type="SUPFAM" id="SSF103473">
    <property type="entry name" value="MFS general substrate transporter"/>
    <property type="match status" value="1"/>
</dbReference>
<dbReference type="Gene3D" id="1.20.1250.20">
    <property type="entry name" value="MFS general substrate transporter like domains"/>
    <property type="match status" value="1"/>
</dbReference>
<sequence length="447" mass="49337">MRLKSIVTVIALILIMFMAAIESSIISLALPTIKQDLNAGNLISLIFTAYFIALVIANPIVGELLTRFKIIYIAIAGLTLFTVGSLMSGLSTHFSMLVISRVIQGFGSGVMMSLSQIVPKLAFEIPLRYKIMGIVGSVWGISSIIGPLLGGGILEFATWHWLFYINIPIAIIAIILVVWTFHFPEEETVAKSKFDTKGITLFYIFIGLIMFALLNQRHLYLNIIGFVLAILVALRLFNVEKKVSSPFLPVAEFNRMITLVFITDLLTAVCLMGFNLYIPVYLQEQLGLSPLQSGLVIFPLSVAWITLNFNLHHIEAKLSRKVIYLSSFTLLLLSSIIIAFGIKLPILIACVLILSGLSFGYIYTKDSVIVQEETSPIQMKKMMSFYGLTKNLGASIGSTIMGYLYALKSGLFGANLHNILGVVSLISVGLIVVWVIFYREAASQTKE</sequence>
<feature type="transmembrane region" description="Helical" evidence="6">
    <location>
        <begin position="322"/>
        <end position="340"/>
    </location>
</feature>
<dbReference type="InterPro" id="IPR053573">
    <property type="entry name" value="MFS_Drug_Efflux_Pump"/>
</dbReference>
<accession>A0A2X2JV29</accession>
<dbReference type="InterPro" id="IPR011701">
    <property type="entry name" value="MFS"/>
</dbReference>
<keyword evidence="5 6" id="KW-0472">Membrane</keyword>
<comment type="subcellular location">
    <subcellularLocation>
        <location evidence="1">Cell membrane</location>
        <topology evidence="1">Multi-pass membrane protein</topology>
    </subcellularLocation>
</comment>
<dbReference type="InterPro" id="IPR036259">
    <property type="entry name" value="MFS_trans_sf"/>
</dbReference>
<dbReference type="Gene3D" id="1.20.1720.10">
    <property type="entry name" value="Multidrug resistance protein D"/>
    <property type="match status" value="1"/>
</dbReference>
<evidence type="ECO:0000259" key="7">
    <source>
        <dbReference type="PROSITE" id="PS50850"/>
    </source>
</evidence>
<evidence type="ECO:0000256" key="3">
    <source>
        <dbReference type="ARBA" id="ARBA00022692"/>
    </source>
</evidence>
<dbReference type="EMBL" id="UAUX01000006">
    <property type="protein sequence ID" value="SPZ97728.1"/>
    <property type="molecule type" value="Genomic_DNA"/>
</dbReference>
<feature type="transmembrane region" description="Helical" evidence="6">
    <location>
        <begin position="419"/>
        <end position="438"/>
    </location>
</feature>
<dbReference type="InterPro" id="IPR020846">
    <property type="entry name" value="MFS_dom"/>
</dbReference>
<evidence type="ECO:0000313" key="8">
    <source>
        <dbReference type="EMBL" id="SPZ97728.1"/>
    </source>
</evidence>
<evidence type="ECO:0000256" key="1">
    <source>
        <dbReference type="ARBA" id="ARBA00004651"/>
    </source>
</evidence>
<evidence type="ECO:0000313" key="9">
    <source>
        <dbReference type="Proteomes" id="UP000249913"/>
    </source>
</evidence>
<evidence type="ECO:0000256" key="6">
    <source>
        <dbReference type="SAM" id="Phobius"/>
    </source>
</evidence>
<organism evidence="8 9">
    <name type="scientific">Staphylococcus aureus</name>
    <dbReference type="NCBI Taxonomy" id="1280"/>
    <lineage>
        <taxon>Bacteria</taxon>
        <taxon>Bacillati</taxon>
        <taxon>Bacillota</taxon>
        <taxon>Bacilli</taxon>
        <taxon>Bacillales</taxon>
        <taxon>Staphylococcaceae</taxon>
        <taxon>Staphylococcus</taxon>
    </lineage>
</organism>
<feature type="transmembrane region" description="Helical" evidence="6">
    <location>
        <begin position="219"/>
        <end position="237"/>
    </location>
</feature>
<feature type="transmembrane region" description="Helical" evidence="6">
    <location>
        <begin position="194"/>
        <end position="213"/>
    </location>
</feature>
<evidence type="ECO:0000256" key="5">
    <source>
        <dbReference type="ARBA" id="ARBA00023136"/>
    </source>
</evidence>
<dbReference type="Pfam" id="PF07690">
    <property type="entry name" value="MFS_1"/>
    <property type="match status" value="1"/>
</dbReference>
<feature type="transmembrane region" description="Helical" evidence="6">
    <location>
        <begin position="385"/>
        <end position="407"/>
    </location>
</feature>
<protein>
    <submittedName>
        <fullName evidence="8">Transport protein</fullName>
    </submittedName>
</protein>
<proteinExistence type="predicted"/>
<feature type="transmembrane region" description="Helical" evidence="6">
    <location>
        <begin position="127"/>
        <end position="149"/>
    </location>
</feature>
<dbReference type="PROSITE" id="PS50850">
    <property type="entry name" value="MFS"/>
    <property type="match status" value="1"/>
</dbReference>
<feature type="transmembrane region" description="Helical" evidence="6">
    <location>
        <begin position="161"/>
        <end position="182"/>
    </location>
</feature>
<evidence type="ECO:0000256" key="4">
    <source>
        <dbReference type="ARBA" id="ARBA00022989"/>
    </source>
</evidence>
<keyword evidence="3 6" id="KW-0812">Transmembrane</keyword>
<feature type="transmembrane region" description="Helical" evidence="6">
    <location>
        <begin position="70"/>
        <end position="88"/>
    </location>
</feature>
<dbReference type="Proteomes" id="UP000249913">
    <property type="component" value="Unassembled WGS sequence"/>
</dbReference>
<keyword evidence="4 6" id="KW-1133">Transmembrane helix</keyword>
<keyword evidence="2" id="KW-0813">Transport</keyword>
<reference evidence="8 9" key="1">
    <citation type="submission" date="2018-06" db="EMBL/GenBank/DDBJ databases">
        <authorList>
            <consortium name="Pathogen Informatics"/>
            <person name="Doyle S."/>
        </authorList>
    </citation>
    <scope>NUCLEOTIDE SEQUENCE [LARGE SCALE GENOMIC DNA]</scope>
    <source>
        <strain evidence="8 9">NCTC7878</strain>
    </source>
</reference>
<dbReference type="AlphaFoldDB" id="A0A2X2JV29"/>
<dbReference type="GO" id="GO:0022857">
    <property type="term" value="F:transmembrane transporter activity"/>
    <property type="evidence" value="ECO:0007669"/>
    <property type="project" value="InterPro"/>
</dbReference>
<feature type="transmembrane region" description="Helical" evidence="6">
    <location>
        <begin position="39"/>
        <end position="58"/>
    </location>
</feature>
<dbReference type="GO" id="GO:0005886">
    <property type="term" value="C:plasma membrane"/>
    <property type="evidence" value="ECO:0007669"/>
    <property type="project" value="UniProtKB-SubCell"/>
</dbReference>
<feature type="transmembrane region" description="Helical" evidence="6">
    <location>
        <begin position="257"/>
        <end position="278"/>
    </location>
</feature>
<gene>
    <name evidence="8" type="primary">bmr3</name>
    <name evidence="8" type="ORF">NCTC7878_01113</name>
</gene>
<feature type="domain" description="Major facilitator superfamily (MFS) profile" evidence="7">
    <location>
        <begin position="8"/>
        <end position="441"/>
    </location>
</feature>
<name>A0A2X2JV29_STAAU</name>
<feature type="transmembrane region" description="Helical" evidence="6">
    <location>
        <begin position="346"/>
        <end position="364"/>
    </location>
</feature>
<dbReference type="RefSeq" id="WP_115284566.1">
    <property type="nucleotide sequence ID" value="NZ_UHBD01000001.1"/>
</dbReference>
<evidence type="ECO:0000256" key="2">
    <source>
        <dbReference type="ARBA" id="ARBA00022448"/>
    </source>
</evidence>